<evidence type="ECO:0000313" key="2">
    <source>
        <dbReference type="EMBL" id="CPR18668.1"/>
    </source>
</evidence>
<evidence type="ECO:0000256" key="1">
    <source>
        <dbReference type="SAM" id="SignalP"/>
    </source>
</evidence>
<sequence>MVWPRVRSLLALATPALAEGQGFMRTPFLIASDASASPSFCLSPICLLPACQPGSVHSVFIIANSAVLVQDTLDSAGKDARGP</sequence>
<protein>
    <recommendedName>
        <fullName evidence="4">Secreted protein</fullName>
    </recommendedName>
</protein>
<dbReference type="AlphaFoldDB" id="A0A0D6JEQ8"/>
<evidence type="ECO:0008006" key="4">
    <source>
        <dbReference type="Google" id="ProtNLM"/>
    </source>
</evidence>
<reference evidence="3" key="1">
    <citation type="submission" date="2015-02" db="EMBL/GenBank/DDBJ databases">
        <authorList>
            <person name="Chooi Y.-H."/>
        </authorList>
    </citation>
    <scope>NUCLEOTIDE SEQUENCE [LARGE SCALE GENOMIC DNA]</scope>
    <source>
        <strain evidence="3">strain Y</strain>
    </source>
</reference>
<name>A0A0D6JEQ8_9HYPH</name>
<organism evidence="2 3">
    <name type="scientific">Candidatus Filomicrobium marinum</name>
    <dbReference type="NCBI Taxonomy" id="1608628"/>
    <lineage>
        <taxon>Bacteria</taxon>
        <taxon>Pseudomonadati</taxon>
        <taxon>Pseudomonadota</taxon>
        <taxon>Alphaproteobacteria</taxon>
        <taxon>Hyphomicrobiales</taxon>
        <taxon>Hyphomicrobiaceae</taxon>
        <taxon>Filomicrobium</taxon>
    </lineage>
</organism>
<evidence type="ECO:0000313" key="3">
    <source>
        <dbReference type="Proteomes" id="UP000033187"/>
    </source>
</evidence>
<accession>A0A0D6JEQ8</accession>
<keyword evidence="1" id="KW-0732">Signal</keyword>
<dbReference type="Proteomes" id="UP000033187">
    <property type="component" value="Chromosome 1"/>
</dbReference>
<proteinExistence type="predicted"/>
<gene>
    <name evidence="2" type="ORF">YBN1229_v1_1814</name>
</gene>
<feature type="signal peptide" evidence="1">
    <location>
        <begin position="1"/>
        <end position="18"/>
    </location>
</feature>
<keyword evidence="3" id="KW-1185">Reference proteome</keyword>
<dbReference type="KEGG" id="fiy:BN1229_v1_1814"/>
<feature type="chain" id="PRO_5002306193" description="Secreted protein" evidence="1">
    <location>
        <begin position="19"/>
        <end position="83"/>
    </location>
</feature>
<dbReference type="KEGG" id="fil:BN1229_v1_1810"/>
<dbReference type="EMBL" id="LN829119">
    <property type="protein sequence ID" value="CPR18668.1"/>
    <property type="molecule type" value="Genomic_DNA"/>
</dbReference>